<protein>
    <recommendedName>
        <fullName evidence="4">Carboxylic ester hydrolase</fullName>
        <ecNumber evidence="4">3.1.1.-</ecNumber>
    </recommendedName>
</protein>
<dbReference type="InterPro" id="IPR002018">
    <property type="entry name" value="CarbesteraseB"/>
</dbReference>
<dbReference type="Pfam" id="PF00135">
    <property type="entry name" value="COesterase"/>
    <property type="match status" value="1"/>
</dbReference>
<dbReference type="InterPro" id="IPR029058">
    <property type="entry name" value="AB_hydrolase_fold"/>
</dbReference>
<comment type="similarity">
    <text evidence="1 4">Belongs to the type-B carboxylesterase/lipase family.</text>
</comment>
<evidence type="ECO:0000259" key="7">
    <source>
        <dbReference type="Pfam" id="PF00135"/>
    </source>
</evidence>
<keyword evidence="5" id="KW-1133">Transmembrane helix</keyword>
<proteinExistence type="inferred from homology"/>
<evidence type="ECO:0000313" key="9">
    <source>
        <dbReference type="Proteomes" id="UP000008281"/>
    </source>
</evidence>
<feature type="transmembrane region" description="Helical" evidence="5">
    <location>
        <begin position="586"/>
        <end position="607"/>
    </location>
</feature>
<accession>E3MAQ7</accession>
<dbReference type="GO" id="GO:0052689">
    <property type="term" value="F:carboxylic ester hydrolase activity"/>
    <property type="evidence" value="ECO:0007669"/>
    <property type="project" value="UniProtKB-KW"/>
</dbReference>
<name>E3MAQ7_CAERE</name>
<keyword evidence="5" id="KW-0812">Transmembrane</keyword>
<sequence>MLLFLLPLLFTDSYSLKTVTTSYGKVRGITDYTGGSNHKYSFKSVPFAKPPVGDLRFALPQKPDSWDGVLDGSKYSAACLSNSSLTSTPQKFISEDCLYINIFTSENCLINKCPVIVYYHGGSFSLDSATMFSDRFIFERYVENGIVFVIPAYRLGVFGQFYLGDGDIVPTNLIVHDAIEALHYVHQEISNFGGDKNDVTLMGHSSGAQLVNALGFSHYVDPEQKLFQKFIVLSAHELYGFPEFKIANSFEVAKLVNCFSENKKEVVNCLRGKNALDILQAQKSMEEEEHHLFRSLIQAPPLMDFGEKLAEVKKNAPKGRKMLCGVTEHEFEKFRYTYFRIQGRFLDFENPVEVIMTYHDNFANRTRNMLNSDSSSVIVSAATYSKALINAGGEVYLFETRQKPYSMHVSDMQYIIGIHREKTHTKDMDILDSFYSKMLVNFTKYGEPSPMWEKLDPGRMNFLALEVDEEHGIWPKMEDGFHEELINFWLTDMMELDSNITEQKRENGKLVNITLSNFTTQKPINWTTQNWNIITFPNLNNITTPLPENLSTQFHSNTTSNESTFTTTHSSFEPFTPESFPIYNQWWFYGILVFIVIIVSIVILMILNKSRSEESRPLLA</sequence>
<dbReference type="STRING" id="31234.E3MAQ7"/>
<keyword evidence="5" id="KW-0472">Membrane</keyword>
<feature type="chain" id="PRO_5012677711" description="Carboxylic ester hydrolase" evidence="6">
    <location>
        <begin position="16"/>
        <end position="620"/>
    </location>
</feature>
<feature type="signal peptide" evidence="6">
    <location>
        <begin position="1"/>
        <end position="15"/>
    </location>
</feature>
<dbReference type="HOGENOM" id="CLU_458737_0_0_1"/>
<keyword evidence="2" id="KW-0719">Serine esterase</keyword>
<dbReference type="InParanoid" id="E3MAQ7"/>
<keyword evidence="6" id="KW-0732">Signal</keyword>
<evidence type="ECO:0000313" key="8">
    <source>
        <dbReference type="EMBL" id="EFO97265.1"/>
    </source>
</evidence>
<evidence type="ECO:0000256" key="4">
    <source>
        <dbReference type="RuleBase" id="RU361235"/>
    </source>
</evidence>
<evidence type="ECO:0000256" key="1">
    <source>
        <dbReference type="ARBA" id="ARBA00005964"/>
    </source>
</evidence>
<feature type="domain" description="Carboxylesterase type B" evidence="7">
    <location>
        <begin position="17"/>
        <end position="342"/>
    </location>
</feature>
<dbReference type="PROSITE" id="PS00122">
    <property type="entry name" value="CARBOXYLESTERASE_B_1"/>
    <property type="match status" value="1"/>
</dbReference>
<dbReference type="SUPFAM" id="SSF53474">
    <property type="entry name" value="alpha/beta-Hydrolases"/>
    <property type="match status" value="1"/>
</dbReference>
<dbReference type="Gene3D" id="3.40.50.1820">
    <property type="entry name" value="alpha/beta hydrolase"/>
    <property type="match status" value="1"/>
</dbReference>
<dbReference type="EC" id="3.1.1.-" evidence="4"/>
<dbReference type="ESTHER" id="caere-e3maq7">
    <property type="family name" value="Carb_B_Nematoda"/>
</dbReference>
<evidence type="ECO:0000256" key="5">
    <source>
        <dbReference type="SAM" id="Phobius"/>
    </source>
</evidence>
<keyword evidence="3 4" id="KW-0378">Hydrolase</keyword>
<organism evidence="9">
    <name type="scientific">Caenorhabditis remanei</name>
    <name type="common">Caenorhabditis vulgaris</name>
    <dbReference type="NCBI Taxonomy" id="31234"/>
    <lineage>
        <taxon>Eukaryota</taxon>
        <taxon>Metazoa</taxon>
        <taxon>Ecdysozoa</taxon>
        <taxon>Nematoda</taxon>
        <taxon>Chromadorea</taxon>
        <taxon>Rhabditida</taxon>
        <taxon>Rhabditina</taxon>
        <taxon>Rhabditomorpha</taxon>
        <taxon>Rhabditoidea</taxon>
        <taxon>Rhabditidae</taxon>
        <taxon>Peloderinae</taxon>
        <taxon>Caenorhabditis</taxon>
    </lineage>
</organism>
<dbReference type="PANTHER" id="PTHR45580">
    <property type="entry name" value="PROTEIN CBG05369"/>
    <property type="match status" value="1"/>
</dbReference>
<dbReference type="AlphaFoldDB" id="E3MAQ7"/>
<dbReference type="PANTHER" id="PTHR45580:SF7">
    <property type="entry name" value="CARBOXYLESTERASE TYPE B DOMAIN-CONTAINING PROTEIN-RELATED"/>
    <property type="match status" value="1"/>
</dbReference>
<dbReference type="InterPro" id="IPR019826">
    <property type="entry name" value="Carboxylesterase_B_AS"/>
</dbReference>
<dbReference type="EMBL" id="DS268432">
    <property type="protein sequence ID" value="EFO97265.1"/>
    <property type="molecule type" value="Genomic_DNA"/>
</dbReference>
<evidence type="ECO:0000256" key="2">
    <source>
        <dbReference type="ARBA" id="ARBA00022487"/>
    </source>
</evidence>
<dbReference type="OMA" id="MENGFHE"/>
<dbReference type="Proteomes" id="UP000008281">
    <property type="component" value="Unassembled WGS sequence"/>
</dbReference>
<dbReference type="eggNOG" id="KOG1516">
    <property type="taxonomic scope" value="Eukaryota"/>
</dbReference>
<dbReference type="OrthoDB" id="19653at2759"/>
<keyword evidence="9" id="KW-1185">Reference proteome</keyword>
<gene>
    <name evidence="8" type="ORF">CRE_16736</name>
</gene>
<evidence type="ECO:0000256" key="3">
    <source>
        <dbReference type="ARBA" id="ARBA00022801"/>
    </source>
</evidence>
<reference evidence="8" key="1">
    <citation type="submission" date="2007-07" db="EMBL/GenBank/DDBJ databases">
        <title>PCAP assembly of the Caenorhabditis remanei genome.</title>
        <authorList>
            <consortium name="The Caenorhabditis remanei Sequencing Consortium"/>
            <person name="Wilson R.K."/>
        </authorList>
    </citation>
    <scope>NUCLEOTIDE SEQUENCE [LARGE SCALE GENOMIC DNA]</scope>
    <source>
        <strain evidence="8">PB4641</strain>
    </source>
</reference>
<evidence type="ECO:0000256" key="6">
    <source>
        <dbReference type="SAM" id="SignalP"/>
    </source>
</evidence>